<sequence length="223" mass="24470">MKLTGLVLVAAAMALTTTSAVHAAGSANHKKEAPKLFVDMGAGCAIRITDPFGGHLASNKQSGSTYWTDKPPIKTKISRFILQFYCDDLTMRSKAKVALERGGVYDEKLQRWEAHYASEWDAEGLRPVTTIRALNAVNGSGFYLTQDDTDGDEWRRERYLSFCLFHGTKAMCGGENVMRLEDPKGNLLPYYLKILRSIEFVDPPAASPAPASGPASQDHTLTP</sequence>
<dbReference type="EMBL" id="CABPRZ010000004">
    <property type="protein sequence ID" value="VVD85596.1"/>
    <property type="molecule type" value="Genomic_DNA"/>
</dbReference>
<feature type="chain" id="PRO_5022803921" description="Lipoprotein" evidence="1">
    <location>
        <begin position="24"/>
        <end position="223"/>
    </location>
</feature>
<keyword evidence="3" id="KW-1185">Reference proteome</keyword>
<evidence type="ECO:0000313" key="2">
    <source>
        <dbReference type="EMBL" id="VVD85596.1"/>
    </source>
</evidence>
<dbReference type="OrthoDB" id="6545863at2"/>
<evidence type="ECO:0008006" key="4">
    <source>
        <dbReference type="Google" id="ProtNLM"/>
    </source>
</evidence>
<gene>
    <name evidence="2" type="ORF">PTE30175_01286</name>
</gene>
<proteinExistence type="predicted"/>
<feature type="signal peptide" evidence="1">
    <location>
        <begin position="1"/>
        <end position="23"/>
    </location>
</feature>
<dbReference type="AlphaFoldDB" id="A0A5E4TBN4"/>
<evidence type="ECO:0000313" key="3">
    <source>
        <dbReference type="Proteomes" id="UP000414233"/>
    </source>
</evidence>
<dbReference type="RefSeq" id="WP_150696226.1">
    <property type="nucleotide sequence ID" value="NZ_CABPRZ010000004.1"/>
</dbReference>
<protein>
    <recommendedName>
        <fullName evidence="4">Lipoprotein</fullName>
    </recommendedName>
</protein>
<accession>A0A5E4TBN4</accession>
<dbReference type="Proteomes" id="UP000414233">
    <property type="component" value="Unassembled WGS sequence"/>
</dbReference>
<evidence type="ECO:0000256" key="1">
    <source>
        <dbReference type="SAM" id="SignalP"/>
    </source>
</evidence>
<organism evidence="2 3">
    <name type="scientific">Pandoraea terrae</name>
    <dbReference type="NCBI Taxonomy" id="1537710"/>
    <lineage>
        <taxon>Bacteria</taxon>
        <taxon>Pseudomonadati</taxon>
        <taxon>Pseudomonadota</taxon>
        <taxon>Betaproteobacteria</taxon>
        <taxon>Burkholderiales</taxon>
        <taxon>Burkholderiaceae</taxon>
        <taxon>Pandoraea</taxon>
    </lineage>
</organism>
<reference evidence="2 3" key="1">
    <citation type="submission" date="2019-08" db="EMBL/GenBank/DDBJ databases">
        <authorList>
            <person name="Peeters C."/>
        </authorList>
    </citation>
    <scope>NUCLEOTIDE SEQUENCE [LARGE SCALE GENOMIC DNA]</scope>
    <source>
        <strain evidence="2 3">LMG 30175</strain>
    </source>
</reference>
<name>A0A5E4TBN4_9BURK</name>
<keyword evidence="1" id="KW-0732">Signal</keyword>